<keyword evidence="5" id="KW-0812">Transmembrane</keyword>
<keyword evidence="5" id="KW-1133">Transmembrane helix</keyword>
<dbReference type="SUPFAM" id="SSF52799">
    <property type="entry name" value="(Phosphotyrosine protein) phosphatases II"/>
    <property type="match status" value="1"/>
</dbReference>
<dbReference type="Proteomes" id="UP000245119">
    <property type="component" value="Linkage Group LG9"/>
</dbReference>
<dbReference type="Pfam" id="PF00102">
    <property type="entry name" value="Y_phosphatase"/>
    <property type="match status" value="1"/>
</dbReference>
<evidence type="ECO:0000256" key="4">
    <source>
        <dbReference type="ARBA" id="ARBA00022912"/>
    </source>
</evidence>
<dbReference type="EMBL" id="PZQS01000009">
    <property type="protein sequence ID" value="PVD24063.1"/>
    <property type="molecule type" value="Genomic_DNA"/>
</dbReference>
<comment type="caution">
    <text evidence="7">The sequence shown here is derived from an EMBL/GenBank/DDBJ whole genome shotgun (WGS) entry which is preliminary data.</text>
</comment>
<feature type="domain" description="Tyrosine-protein phosphatase" evidence="6">
    <location>
        <begin position="160"/>
        <end position="357"/>
    </location>
</feature>
<dbReference type="InterPro" id="IPR000242">
    <property type="entry name" value="PTP_cat"/>
</dbReference>
<comment type="similarity">
    <text evidence="1">Belongs to the protein-tyrosine phosphatase family.</text>
</comment>
<dbReference type="CDD" id="cd00047">
    <property type="entry name" value="PTPc"/>
    <property type="match status" value="1"/>
</dbReference>
<dbReference type="SMART" id="SM00194">
    <property type="entry name" value="PTPc"/>
    <property type="match status" value="1"/>
</dbReference>
<dbReference type="PROSITE" id="PS50055">
    <property type="entry name" value="TYR_PHOSPHATASE_PTP"/>
    <property type="match status" value="1"/>
</dbReference>
<proteinExistence type="inferred from homology"/>
<evidence type="ECO:0000256" key="3">
    <source>
        <dbReference type="ARBA" id="ARBA00022801"/>
    </source>
</evidence>
<feature type="transmembrane region" description="Helical" evidence="5">
    <location>
        <begin position="20"/>
        <end position="45"/>
    </location>
</feature>
<evidence type="ECO:0000256" key="1">
    <source>
        <dbReference type="ARBA" id="ARBA00009580"/>
    </source>
</evidence>
<accession>A0A2T7NSE3</accession>
<dbReference type="AlphaFoldDB" id="A0A2T7NSE3"/>
<dbReference type="PRINTS" id="PR00700">
    <property type="entry name" value="PRTYPHPHTASE"/>
</dbReference>
<evidence type="ECO:0000256" key="2">
    <source>
        <dbReference type="ARBA" id="ARBA00013064"/>
    </source>
</evidence>
<keyword evidence="4" id="KW-0904">Protein phosphatase</keyword>
<organism evidence="7 8">
    <name type="scientific">Pomacea canaliculata</name>
    <name type="common">Golden apple snail</name>
    <dbReference type="NCBI Taxonomy" id="400727"/>
    <lineage>
        <taxon>Eukaryota</taxon>
        <taxon>Metazoa</taxon>
        <taxon>Spiralia</taxon>
        <taxon>Lophotrochozoa</taxon>
        <taxon>Mollusca</taxon>
        <taxon>Gastropoda</taxon>
        <taxon>Caenogastropoda</taxon>
        <taxon>Architaenioglossa</taxon>
        <taxon>Ampullarioidea</taxon>
        <taxon>Ampullariidae</taxon>
        <taxon>Pomacea</taxon>
    </lineage>
</organism>
<dbReference type="GO" id="GO:0004725">
    <property type="term" value="F:protein tyrosine phosphatase activity"/>
    <property type="evidence" value="ECO:0007669"/>
    <property type="project" value="UniProtKB-EC"/>
</dbReference>
<evidence type="ECO:0000313" key="7">
    <source>
        <dbReference type="EMBL" id="PVD24063.1"/>
    </source>
</evidence>
<gene>
    <name evidence="7" type="ORF">C0Q70_14533</name>
</gene>
<dbReference type="EC" id="3.1.3.48" evidence="2"/>
<reference evidence="7 8" key="1">
    <citation type="submission" date="2018-04" db="EMBL/GenBank/DDBJ databases">
        <title>The genome of golden apple snail Pomacea canaliculata provides insight into stress tolerance and invasive adaptation.</title>
        <authorList>
            <person name="Liu C."/>
            <person name="Liu B."/>
            <person name="Ren Y."/>
            <person name="Zhang Y."/>
            <person name="Wang H."/>
            <person name="Li S."/>
            <person name="Jiang F."/>
            <person name="Yin L."/>
            <person name="Zhang G."/>
            <person name="Qian W."/>
            <person name="Fan W."/>
        </authorList>
    </citation>
    <scope>NUCLEOTIDE SEQUENCE [LARGE SCALE GENOMIC DNA]</scope>
    <source>
        <strain evidence="7">SZHN2017</strain>
        <tissue evidence="7">Muscle</tissue>
    </source>
</reference>
<evidence type="ECO:0000313" key="8">
    <source>
        <dbReference type="Proteomes" id="UP000245119"/>
    </source>
</evidence>
<dbReference type="InterPro" id="IPR050348">
    <property type="entry name" value="Protein-Tyr_Phosphatase"/>
</dbReference>
<name>A0A2T7NSE3_POMCA</name>
<sequence>MYVQGEYSSLKAGFKGRGHHQAAVASALSIIAVVALGTCVIVAYLRRRALLLTMDPGRHSGLGFRPTATVKPHVRQSGTLRTNTLCTCRGQDVASLRISSRARTLLRISSNSSGRPEEACAPREADEMEGRMEYANMCSLDLWDPVQRSLLSMLNAKDSLEAEFENIPLGLEKPHNSGLSMENLNKNRFKSILPYEETRVVLREFGDCNSNDYINANYIRGYKQEKKYIAAQGPKENTTTDFWRMVWQERITHIVMLTNCEEGKRDKCDEYWPPAGAGMEHGAFIIMGLEVVDRADYEIRTFEINQQGEKRRVVQYHYVTWADHSTPKVTDLVDFWRRVRIDYHVMNEHGSPLLVHCRYVDHLVIN</sequence>
<dbReference type="OrthoDB" id="5981934at2759"/>
<dbReference type="STRING" id="400727.A0A2T7NSE3"/>
<evidence type="ECO:0000256" key="5">
    <source>
        <dbReference type="SAM" id="Phobius"/>
    </source>
</evidence>
<keyword evidence="3" id="KW-0378">Hydrolase</keyword>
<dbReference type="Gene3D" id="3.90.190.10">
    <property type="entry name" value="Protein tyrosine phosphatase superfamily"/>
    <property type="match status" value="1"/>
</dbReference>
<dbReference type="PANTHER" id="PTHR19134">
    <property type="entry name" value="RECEPTOR-TYPE TYROSINE-PROTEIN PHOSPHATASE"/>
    <property type="match status" value="1"/>
</dbReference>
<protein>
    <recommendedName>
        <fullName evidence="2">protein-tyrosine-phosphatase</fullName>
        <ecNumber evidence="2">3.1.3.48</ecNumber>
    </recommendedName>
</protein>
<keyword evidence="8" id="KW-1185">Reference proteome</keyword>
<evidence type="ECO:0000259" key="6">
    <source>
        <dbReference type="PROSITE" id="PS50055"/>
    </source>
</evidence>
<dbReference type="InterPro" id="IPR029021">
    <property type="entry name" value="Prot-tyrosine_phosphatase-like"/>
</dbReference>
<keyword evidence="5" id="KW-0472">Membrane</keyword>
<dbReference type="PANTHER" id="PTHR19134:SF562">
    <property type="entry name" value="PROTEIN-TYROSINE-PHOSPHATASE"/>
    <property type="match status" value="1"/>
</dbReference>